<evidence type="ECO:0000256" key="1">
    <source>
        <dbReference type="SAM" id="MobiDB-lite"/>
    </source>
</evidence>
<dbReference type="Proteomes" id="UP000320672">
    <property type="component" value="Chromosome"/>
</dbReference>
<sequence>MTYRHIKQRSAESRSTFQSASSRPEKKLAATFNQRGQKLSSQAQFKLTASNLPMKKLPAPNLALTPKIPRMPLPPAISLAMSRINSRKLPRTMPEKARPRRSQFNRSAKTIGKRHQPKKGRGRG</sequence>
<evidence type="ECO:0000313" key="3">
    <source>
        <dbReference type="Proteomes" id="UP000320672"/>
    </source>
</evidence>
<name>A0A517MC86_9BACT</name>
<keyword evidence="3" id="KW-1185">Reference proteome</keyword>
<feature type="compositionally biased region" description="Basic residues" evidence="1">
    <location>
        <begin position="111"/>
        <end position="124"/>
    </location>
</feature>
<feature type="region of interest" description="Disordered" evidence="1">
    <location>
        <begin position="86"/>
        <end position="124"/>
    </location>
</feature>
<gene>
    <name evidence="2" type="ORF">FF011L_12560</name>
</gene>
<feature type="region of interest" description="Disordered" evidence="1">
    <location>
        <begin position="1"/>
        <end position="37"/>
    </location>
</feature>
<feature type="compositionally biased region" description="Polar residues" evidence="1">
    <location>
        <begin position="13"/>
        <end position="22"/>
    </location>
</feature>
<protein>
    <submittedName>
        <fullName evidence="2">Uncharacterized protein</fullName>
    </submittedName>
</protein>
<dbReference type="EMBL" id="CP036262">
    <property type="protein sequence ID" value="QDS92510.1"/>
    <property type="molecule type" value="Genomic_DNA"/>
</dbReference>
<proteinExistence type="predicted"/>
<reference evidence="2 3" key="1">
    <citation type="submission" date="2019-02" db="EMBL/GenBank/DDBJ databases">
        <title>Deep-cultivation of Planctomycetes and their phenomic and genomic characterization uncovers novel biology.</title>
        <authorList>
            <person name="Wiegand S."/>
            <person name="Jogler M."/>
            <person name="Boedeker C."/>
            <person name="Pinto D."/>
            <person name="Vollmers J."/>
            <person name="Rivas-Marin E."/>
            <person name="Kohn T."/>
            <person name="Peeters S.H."/>
            <person name="Heuer A."/>
            <person name="Rast P."/>
            <person name="Oberbeckmann S."/>
            <person name="Bunk B."/>
            <person name="Jeske O."/>
            <person name="Meyerdierks A."/>
            <person name="Storesund J.E."/>
            <person name="Kallscheuer N."/>
            <person name="Luecker S."/>
            <person name="Lage O.M."/>
            <person name="Pohl T."/>
            <person name="Merkel B.J."/>
            <person name="Hornburger P."/>
            <person name="Mueller R.-W."/>
            <person name="Bruemmer F."/>
            <person name="Labrenz M."/>
            <person name="Spormann A.M."/>
            <person name="Op den Camp H."/>
            <person name="Overmann J."/>
            <person name="Amann R."/>
            <person name="Jetten M.S.M."/>
            <person name="Mascher T."/>
            <person name="Medema M.H."/>
            <person name="Devos D.P."/>
            <person name="Kaster A.-K."/>
            <person name="Ovreas L."/>
            <person name="Rohde M."/>
            <person name="Galperin M.Y."/>
            <person name="Jogler C."/>
        </authorList>
    </citation>
    <scope>NUCLEOTIDE SEQUENCE [LARGE SCALE GENOMIC DNA]</scope>
    <source>
        <strain evidence="2 3">FF011L</strain>
    </source>
</reference>
<evidence type="ECO:0000313" key="2">
    <source>
        <dbReference type="EMBL" id="QDS92510.1"/>
    </source>
</evidence>
<accession>A0A517MC86</accession>
<organism evidence="2 3">
    <name type="scientific">Roseimaritima multifibrata</name>
    <dbReference type="NCBI Taxonomy" id="1930274"/>
    <lineage>
        <taxon>Bacteria</taxon>
        <taxon>Pseudomonadati</taxon>
        <taxon>Planctomycetota</taxon>
        <taxon>Planctomycetia</taxon>
        <taxon>Pirellulales</taxon>
        <taxon>Pirellulaceae</taxon>
        <taxon>Roseimaritima</taxon>
    </lineage>
</organism>
<dbReference type="AlphaFoldDB" id="A0A517MC86"/>
<dbReference type="KEGG" id="rml:FF011L_12560"/>